<feature type="domain" description="Glycosyl transferase family 1" evidence="1">
    <location>
        <begin position="173"/>
        <end position="302"/>
    </location>
</feature>
<accession>A0A3B7MRH3</accession>
<organism evidence="3 4">
    <name type="scientific">Paraflavitalea soli</name>
    <dbReference type="NCBI Taxonomy" id="2315862"/>
    <lineage>
        <taxon>Bacteria</taxon>
        <taxon>Pseudomonadati</taxon>
        <taxon>Bacteroidota</taxon>
        <taxon>Chitinophagia</taxon>
        <taxon>Chitinophagales</taxon>
        <taxon>Chitinophagaceae</taxon>
        <taxon>Paraflavitalea</taxon>
    </lineage>
</organism>
<reference evidence="3 4" key="1">
    <citation type="submission" date="2018-09" db="EMBL/GenBank/DDBJ databases">
        <title>Genome sequencing of strain 6GH32-13.</title>
        <authorList>
            <person name="Weon H.-Y."/>
            <person name="Heo J."/>
            <person name="Kwon S.-W."/>
        </authorList>
    </citation>
    <scope>NUCLEOTIDE SEQUENCE [LARGE SCALE GENOMIC DNA]</scope>
    <source>
        <strain evidence="3 4">5GH32-13</strain>
    </source>
</reference>
<dbReference type="InterPro" id="IPR001296">
    <property type="entry name" value="Glyco_trans_1"/>
</dbReference>
<dbReference type="Gene3D" id="3.40.50.2000">
    <property type="entry name" value="Glycogen Phosphorylase B"/>
    <property type="match status" value="2"/>
</dbReference>
<feature type="domain" description="Glycosyltransferase subfamily 4-like N-terminal" evidence="2">
    <location>
        <begin position="18"/>
        <end position="112"/>
    </location>
</feature>
<gene>
    <name evidence="3" type="ORF">D3H65_25360</name>
</gene>
<name>A0A3B7MRH3_9BACT</name>
<dbReference type="Proteomes" id="UP000263900">
    <property type="component" value="Chromosome"/>
</dbReference>
<dbReference type="AlphaFoldDB" id="A0A3B7MRH3"/>
<protein>
    <submittedName>
        <fullName evidence="3">Glycosyltransferase family 4 protein</fullName>
    </submittedName>
</protein>
<dbReference type="Pfam" id="PF13439">
    <property type="entry name" value="Glyco_transf_4"/>
    <property type="match status" value="1"/>
</dbReference>
<dbReference type="PANTHER" id="PTHR45947">
    <property type="entry name" value="SULFOQUINOVOSYL TRANSFERASE SQD2"/>
    <property type="match status" value="1"/>
</dbReference>
<evidence type="ECO:0000259" key="2">
    <source>
        <dbReference type="Pfam" id="PF13439"/>
    </source>
</evidence>
<proteinExistence type="predicted"/>
<dbReference type="PANTHER" id="PTHR45947:SF3">
    <property type="entry name" value="SULFOQUINOVOSYL TRANSFERASE SQD2"/>
    <property type="match status" value="1"/>
</dbReference>
<keyword evidence="4" id="KW-1185">Reference proteome</keyword>
<evidence type="ECO:0000259" key="1">
    <source>
        <dbReference type="Pfam" id="PF00534"/>
    </source>
</evidence>
<sequence length="345" mass="38356">MRILLLMDPAIPVPPKHYGGIERVIADIANKYAEMGHEVTLVAGPNSISPGRLIQYGENADIQSIKINYSLLGTVARILYKEIGNHDVIHNFGRLAWLFPIAWSRIRKVQTYMRYITPSNISGLNKMRVRNLTYTAVSDAIVRTGQPGGGDWKTVYNCAPVSQFSFNATVDVDNAPLVFLGRLERCKGAHSAIQAARLTGRKLIIAGNISPLKEEQEYFEKELKPQFDGEQIQYIGVVDNVQKNALLGKAAAMLLPIEWYEPFPVVLPEAFACGTPIIAFRNGGVPEGIQHGKTGFLCDTVEEMASFISELGTIKRADCRVEAEDKYSDHRIALDYLNIYTQQLS</sequence>
<dbReference type="Pfam" id="PF00534">
    <property type="entry name" value="Glycos_transf_1"/>
    <property type="match status" value="1"/>
</dbReference>
<dbReference type="InterPro" id="IPR028098">
    <property type="entry name" value="Glyco_trans_4-like_N"/>
</dbReference>
<dbReference type="GO" id="GO:0016757">
    <property type="term" value="F:glycosyltransferase activity"/>
    <property type="evidence" value="ECO:0007669"/>
    <property type="project" value="InterPro"/>
</dbReference>
<dbReference type="KEGG" id="pseg:D3H65_25360"/>
<dbReference type="InterPro" id="IPR050194">
    <property type="entry name" value="Glycosyltransferase_grp1"/>
</dbReference>
<dbReference type="EMBL" id="CP032157">
    <property type="protein sequence ID" value="AXY77102.1"/>
    <property type="molecule type" value="Genomic_DNA"/>
</dbReference>
<keyword evidence="3" id="KW-0808">Transferase</keyword>
<dbReference type="OrthoDB" id="9801573at2"/>
<evidence type="ECO:0000313" key="4">
    <source>
        <dbReference type="Proteomes" id="UP000263900"/>
    </source>
</evidence>
<dbReference type="RefSeq" id="WP_119052978.1">
    <property type="nucleotide sequence ID" value="NZ_CP032157.1"/>
</dbReference>
<evidence type="ECO:0000313" key="3">
    <source>
        <dbReference type="EMBL" id="AXY77102.1"/>
    </source>
</evidence>
<dbReference type="SUPFAM" id="SSF53756">
    <property type="entry name" value="UDP-Glycosyltransferase/glycogen phosphorylase"/>
    <property type="match status" value="1"/>
</dbReference>